<dbReference type="EMBL" id="CP041730">
    <property type="protein sequence ID" value="QDQ29033.1"/>
    <property type="molecule type" value="Genomic_DNA"/>
</dbReference>
<accession>A0A516SLL6</accession>
<dbReference type="KEGG" id="cari:FNU76_23275"/>
<dbReference type="RefSeq" id="WP_144280415.1">
    <property type="nucleotide sequence ID" value="NZ_CP041730.1"/>
</dbReference>
<dbReference type="Proteomes" id="UP000317550">
    <property type="component" value="Chromosome"/>
</dbReference>
<keyword evidence="2" id="KW-1185">Reference proteome</keyword>
<dbReference type="OrthoDB" id="9110063at2"/>
<name>A0A516SLL6_9NEIS</name>
<evidence type="ECO:0000313" key="2">
    <source>
        <dbReference type="Proteomes" id="UP000317550"/>
    </source>
</evidence>
<organism evidence="1 2">
    <name type="scientific">Chitinimonas arctica</name>
    <dbReference type="NCBI Taxonomy" id="2594795"/>
    <lineage>
        <taxon>Bacteria</taxon>
        <taxon>Pseudomonadati</taxon>
        <taxon>Pseudomonadota</taxon>
        <taxon>Betaproteobacteria</taxon>
        <taxon>Neisseriales</taxon>
        <taxon>Chitinibacteraceae</taxon>
        <taxon>Chitinimonas</taxon>
    </lineage>
</organism>
<protein>
    <submittedName>
        <fullName evidence="1">Uncharacterized protein</fullName>
    </submittedName>
</protein>
<gene>
    <name evidence="1" type="ORF">FNU76_23275</name>
</gene>
<proteinExistence type="predicted"/>
<dbReference type="AlphaFoldDB" id="A0A516SLL6"/>
<evidence type="ECO:0000313" key="1">
    <source>
        <dbReference type="EMBL" id="QDQ29033.1"/>
    </source>
</evidence>
<reference evidence="2" key="1">
    <citation type="submission" date="2019-07" db="EMBL/GenBank/DDBJ databases">
        <title>Chitinimonas sp. nov., isolated from Ny-Alesund, arctica soil.</title>
        <authorList>
            <person name="Xu Q."/>
            <person name="Peng F."/>
        </authorList>
    </citation>
    <scope>NUCLEOTIDE SEQUENCE [LARGE SCALE GENOMIC DNA]</scope>
    <source>
        <strain evidence="2">R3-44</strain>
    </source>
</reference>
<sequence length="99" mass="10759">MRLFECSRCHGQSSVEYLVVIAAFTGAFALAGNVDTLNKAIRDYFTDYSYAMAIAQVPDCINTYGESVGPVAGSVTLDKCPNLTNPKWPVSEVSVSWTQ</sequence>